<dbReference type="GO" id="GO:0008964">
    <property type="term" value="F:phosphoenolpyruvate carboxylase activity"/>
    <property type="evidence" value="ECO:0007669"/>
    <property type="project" value="UniProtKB-EC"/>
</dbReference>
<comment type="cofactor">
    <cofactor evidence="1">
        <name>Mg(2+)</name>
        <dbReference type="ChEBI" id="CHEBI:18420"/>
    </cofactor>
</comment>
<dbReference type="GO" id="GO:0005829">
    <property type="term" value="C:cytosol"/>
    <property type="evidence" value="ECO:0007669"/>
    <property type="project" value="TreeGrafter"/>
</dbReference>
<evidence type="ECO:0000256" key="6">
    <source>
        <dbReference type="ARBA" id="ARBA00023300"/>
    </source>
</evidence>
<dbReference type="InterPro" id="IPR022805">
    <property type="entry name" value="PEP_COase_bac/pln-type"/>
</dbReference>
<dbReference type="InterPro" id="IPR021135">
    <property type="entry name" value="PEP_COase"/>
</dbReference>
<dbReference type="AlphaFoldDB" id="A0A3B1DHK6"/>
<dbReference type="EMBL" id="UOGL01000596">
    <property type="protein sequence ID" value="VAX41889.1"/>
    <property type="molecule type" value="Genomic_DNA"/>
</dbReference>
<evidence type="ECO:0000256" key="1">
    <source>
        <dbReference type="ARBA" id="ARBA00001946"/>
    </source>
</evidence>
<dbReference type="PANTHER" id="PTHR30523:SF6">
    <property type="entry name" value="PHOSPHOENOLPYRUVATE CARBOXYLASE"/>
    <property type="match status" value="1"/>
</dbReference>
<proteinExistence type="inferred from homology"/>
<evidence type="ECO:0000313" key="8">
    <source>
        <dbReference type="EMBL" id="VAX41889.1"/>
    </source>
</evidence>
<evidence type="ECO:0000256" key="3">
    <source>
        <dbReference type="ARBA" id="ARBA00012305"/>
    </source>
</evidence>
<organism evidence="8">
    <name type="scientific">hydrothermal vent metagenome</name>
    <dbReference type="NCBI Taxonomy" id="652676"/>
    <lineage>
        <taxon>unclassified sequences</taxon>
        <taxon>metagenomes</taxon>
        <taxon>ecological metagenomes</taxon>
    </lineage>
</organism>
<evidence type="ECO:0000256" key="2">
    <source>
        <dbReference type="ARBA" id="ARBA00008346"/>
    </source>
</evidence>
<dbReference type="NCBIfam" id="NF000584">
    <property type="entry name" value="PRK00009.1"/>
    <property type="match status" value="1"/>
</dbReference>
<protein>
    <recommendedName>
        <fullName evidence="3">phosphoenolpyruvate carboxylase</fullName>
        <ecNumber evidence="3">4.1.1.31</ecNumber>
    </recommendedName>
</protein>
<dbReference type="InterPro" id="IPR018129">
    <property type="entry name" value="PEP_COase_Lys_AS"/>
</dbReference>
<dbReference type="HAMAP" id="MF_00595">
    <property type="entry name" value="PEPcase_type1"/>
    <property type="match status" value="1"/>
</dbReference>
<reference evidence="8" key="1">
    <citation type="submission" date="2018-06" db="EMBL/GenBank/DDBJ databases">
        <authorList>
            <person name="Zhirakovskaya E."/>
        </authorList>
    </citation>
    <scope>NUCLEOTIDE SEQUENCE</scope>
</reference>
<keyword evidence="4" id="KW-0460">Magnesium</keyword>
<evidence type="ECO:0000256" key="5">
    <source>
        <dbReference type="ARBA" id="ARBA00023239"/>
    </source>
</evidence>
<evidence type="ECO:0000256" key="7">
    <source>
        <dbReference type="ARBA" id="ARBA00048995"/>
    </source>
</evidence>
<dbReference type="SUPFAM" id="SSF51621">
    <property type="entry name" value="Phosphoenolpyruvate/pyruvate domain"/>
    <property type="match status" value="1"/>
</dbReference>
<dbReference type="GO" id="GO:0006099">
    <property type="term" value="P:tricarboxylic acid cycle"/>
    <property type="evidence" value="ECO:0007669"/>
    <property type="project" value="InterPro"/>
</dbReference>
<sequence length="913" mass="104831">MNEMKKNLLREEIVFLGEMLGNTIQKIAGNDYFQVIEDVRRLSRESRKDETEIELTMTQFISSLTSDQLRIVIRAFSIFLDLINLAEDRQRVRILRQRDKNAYPNARSESIREAAMRLNLSGKSASEIQTLVDQLHIELVFTAHPTEAKRRTVRGKLRKLRNLMGEFDTEQLPVEKERTEQLIQMELAKLWQTDLVRPRRPTVMQEVRRGLSIKPVLWDVIPKILKELRDSLAEISSDHSFKIHPCVTYGSWIGGDRDGHPDVTPDVTAQTLLWLRHAALELHLSTCNKLYDSLSLSQRQMKIGNELSVGITMACEQWKPLKKVISDIPSDEIFRRWIGMIRWRLWQTEQVELEETIHEGAYPSSSELAVDVSVLLKTVQQSSGGELLTEEIRTWLDRIETFGFHLARLDVREDAREYRKVMNELFQHFDLCTKPEELNENERQQLLINGLGQKYQLSDDNFSEETEETLNLFRLLHRVVKSFGLQALGGHVISMTNVPSDVLTVLWLWQQTKPDTNEESPTAFLPIIPLFETIEDLEQGPDILAGMFCLPEYREYLRGQGDHQIVMLGYSDSTKDGGYLSACWSLYEAQQQLHQVASKNGIQLTFFHGRGGSLGRGGGPTARSILSLPTDTFHGSLRLTEQGEVLADRYDDPVIAHRHLEQIVSMSMFACGKPAISDKQEWGTIMGELADESFRNYRELVEQPGFVEFFRRATPISEIEQLPIGSRPSRRKKGNSLADLRAIPWVFSWTQCRCLIPAWYGIGAAAKKMIQNNESTHLLQSMYREWSFFRATIDNAELALAKTDIGIAEQYANLADDSIVLTQIWKKISDEYQHTRNAILAITGNKELLEGTHWLKESIRMRNRYIDPLNLVQVELLRRLRNGTNYCEEEIKELHHLSRLTINGLAAGMRTSG</sequence>
<keyword evidence="6" id="KW-0120">Carbon dioxide fixation</keyword>
<dbReference type="Gene3D" id="1.20.1440.90">
    <property type="entry name" value="Phosphoenolpyruvate/pyruvate domain"/>
    <property type="match status" value="1"/>
</dbReference>
<gene>
    <name evidence="8" type="ORF">MNBD_PLANCTO02-3151</name>
</gene>
<keyword evidence="5 8" id="KW-0456">Lyase</keyword>
<dbReference type="Pfam" id="PF00311">
    <property type="entry name" value="PEPcase"/>
    <property type="match status" value="1"/>
</dbReference>
<dbReference type="PROSITE" id="PS00781">
    <property type="entry name" value="PEPCASE_1"/>
    <property type="match status" value="1"/>
</dbReference>
<name>A0A3B1DHK6_9ZZZZ</name>
<dbReference type="PRINTS" id="PR00150">
    <property type="entry name" value="PEPCARBXLASE"/>
</dbReference>
<accession>A0A3B1DHK6</accession>
<comment type="similarity">
    <text evidence="2">Belongs to the PEPCase type 1 family.</text>
</comment>
<dbReference type="GO" id="GO:0015977">
    <property type="term" value="P:carbon fixation"/>
    <property type="evidence" value="ECO:0007669"/>
    <property type="project" value="UniProtKB-KW"/>
</dbReference>
<comment type="catalytic activity">
    <reaction evidence="7">
        <text>oxaloacetate + phosphate = phosphoenolpyruvate + hydrogencarbonate</text>
        <dbReference type="Rhea" id="RHEA:28370"/>
        <dbReference type="ChEBI" id="CHEBI:16452"/>
        <dbReference type="ChEBI" id="CHEBI:17544"/>
        <dbReference type="ChEBI" id="CHEBI:43474"/>
        <dbReference type="ChEBI" id="CHEBI:58702"/>
        <dbReference type="EC" id="4.1.1.31"/>
    </reaction>
</comment>
<dbReference type="InterPro" id="IPR033129">
    <property type="entry name" value="PEPCASE_His_AS"/>
</dbReference>
<dbReference type="PROSITE" id="PS00393">
    <property type="entry name" value="PEPCASE_2"/>
    <property type="match status" value="1"/>
</dbReference>
<dbReference type="PANTHER" id="PTHR30523">
    <property type="entry name" value="PHOSPHOENOLPYRUVATE CARBOXYLASE"/>
    <property type="match status" value="1"/>
</dbReference>
<evidence type="ECO:0000256" key="4">
    <source>
        <dbReference type="ARBA" id="ARBA00022842"/>
    </source>
</evidence>
<dbReference type="EC" id="4.1.1.31" evidence="3"/>
<keyword evidence="8" id="KW-0670">Pyruvate</keyword>
<dbReference type="InterPro" id="IPR015813">
    <property type="entry name" value="Pyrv/PenolPyrv_kinase-like_dom"/>
</dbReference>